<protein>
    <submittedName>
        <fullName evidence="1">Uncharacterized protein</fullName>
    </submittedName>
</protein>
<dbReference type="Proteomes" id="UP000026962">
    <property type="component" value="Chromosome 1"/>
</dbReference>
<organism evidence="1">
    <name type="scientific">Oryza punctata</name>
    <name type="common">Red rice</name>
    <dbReference type="NCBI Taxonomy" id="4537"/>
    <lineage>
        <taxon>Eukaryota</taxon>
        <taxon>Viridiplantae</taxon>
        <taxon>Streptophyta</taxon>
        <taxon>Embryophyta</taxon>
        <taxon>Tracheophyta</taxon>
        <taxon>Spermatophyta</taxon>
        <taxon>Magnoliopsida</taxon>
        <taxon>Liliopsida</taxon>
        <taxon>Poales</taxon>
        <taxon>Poaceae</taxon>
        <taxon>BOP clade</taxon>
        <taxon>Oryzoideae</taxon>
        <taxon>Oryzeae</taxon>
        <taxon>Oryzinae</taxon>
        <taxon>Oryza</taxon>
    </lineage>
</organism>
<proteinExistence type="predicted"/>
<keyword evidence="2" id="KW-1185">Reference proteome</keyword>
<reference evidence="1" key="1">
    <citation type="submission" date="2015-04" db="UniProtKB">
        <authorList>
            <consortium name="EnsemblPlants"/>
        </authorList>
    </citation>
    <scope>IDENTIFICATION</scope>
</reference>
<reference evidence="1" key="2">
    <citation type="submission" date="2018-05" db="EMBL/GenBank/DDBJ databases">
        <title>OpunRS2 (Oryza punctata Reference Sequence Version 2).</title>
        <authorList>
            <person name="Zhang J."/>
            <person name="Kudrna D."/>
            <person name="Lee S."/>
            <person name="Talag J."/>
            <person name="Welchert J."/>
            <person name="Wing R.A."/>
        </authorList>
    </citation>
    <scope>NUCLEOTIDE SEQUENCE [LARGE SCALE GENOMIC DNA]</scope>
</reference>
<sequence>MEVATYIGQAMHSVQGKRCTYNFNHHWICSLLYPEYGEVVVLDSLDMKATTYQDFLIFLDK</sequence>
<dbReference type="Gramene" id="OPUNC01G20760.1">
    <property type="protein sequence ID" value="OPUNC01G20760.1"/>
    <property type="gene ID" value="OPUNC01G20760"/>
</dbReference>
<evidence type="ECO:0000313" key="2">
    <source>
        <dbReference type="Proteomes" id="UP000026962"/>
    </source>
</evidence>
<dbReference type="HOGENOM" id="CLU_2926675_0_0_1"/>
<evidence type="ECO:0000313" key="1">
    <source>
        <dbReference type="EnsemblPlants" id="OPUNC01G20760.1"/>
    </source>
</evidence>
<dbReference type="AlphaFoldDB" id="A0A0E0JKF0"/>
<name>A0A0E0JKF0_ORYPU</name>
<accession>A0A0E0JKF0</accession>
<dbReference type="EnsemblPlants" id="OPUNC01G20760.1">
    <property type="protein sequence ID" value="OPUNC01G20760.1"/>
    <property type="gene ID" value="OPUNC01G20760"/>
</dbReference>